<organism evidence="1 2">
    <name type="scientific">Pedobacter miscanthi</name>
    <dbReference type="NCBI Taxonomy" id="2259170"/>
    <lineage>
        <taxon>Bacteria</taxon>
        <taxon>Pseudomonadati</taxon>
        <taxon>Bacteroidota</taxon>
        <taxon>Sphingobacteriia</taxon>
        <taxon>Sphingobacteriales</taxon>
        <taxon>Sphingobacteriaceae</taxon>
        <taxon>Pedobacter</taxon>
    </lineage>
</organism>
<name>A0A366L5C7_9SPHI</name>
<gene>
    <name evidence="1" type="ORF">DRW42_07435</name>
</gene>
<dbReference type="Pfam" id="PF13743">
    <property type="entry name" value="Thioredoxin_5"/>
    <property type="match status" value="1"/>
</dbReference>
<accession>A0A366L5C7</accession>
<dbReference type="SUPFAM" id="SSF52833">
    <property type="entry name" value="Thioredoxin-like"/>
    <property type="match status" value="1"/>
</dbReference>
<reference evidence="1 2" key="1">
    <citation type="submission" date="2018-07" db="EMBL/GenBank/DDBJ databases">
        <title>A draft genome of a endophytic bacteria, a new species of Pedobacter.</title>
        <authorList>
            <person name="Zhang Z.D."/>
            <person name="Chen Z.J."/>
        </authorList>
    </citation>
    <scope>NUCLEOTIDE SEQUENCE [LARGE SCALE GENOMIC DNA]</scope>
    <source>
        <strain evidence="1 2">RS10</strain>
    </source>
</reference>
<dbReference type="EMBL" id="QNQU01000005">
    <property type="protein sequence ID" value="RBQ09026.1"/>
    <property type="molecule type" value="Genomic_DNA"/>
</dbReference>
<comment type="caution">
    <text evidence="1">The sequence shown here is derived from an EMBL/GenBank/DDBJ whole genome shotgun (WGS) entry which is preliminary data.</text>
</comment>
<dbReference type="OrthoDB" id="9813770at2"/>
<evidence type="ECO:0000313" key="2">
    <source>
        <dbReference type="Proteomes" id="UP000252081"/>
    </source>
</evidence>
<dbReference type="Proteomes" id="UP000252081">
    <property type="component" value="Unassembled WGS sequence"/>
</dbReference>
<proteinExistence type="predicted"/>
<dbReference type="PANTHER" id="PTHR13887">
    <property type="entry name" value="GLUTATHIONE S-TRANSFERASE KAPPA"/>
    <property type="match status" value="1"/>
</dbReference>
<dbReference type="CDD" id="cd03025">
    <property type="entry name" value="DsbA_FrnE_like"/>
    <property type="match status" value="1"/>
</dbReference>
<dbReference type="InterPro" id="IPR036249">
    <property type="entry name" value="Thioredoxin-like_sf"/>
</dbReference>
<keyword evidence="2" id="KW-1185">Reference proteome</keyword>
<dbReference type="AlphaFoldDB" id="A0A366L5C7"/>
<evidence type="ECO:0000313" key="1">
    <source>
        <dbReference type="EMBL" id="RBQ09026.1"/>
    </source>
</evidence>
<sequence length="310" mass="34884">MDAKINNPLLCDPISGICEVPAMNSPVDGDLKTATEKKLRMLYFTDPICSSCWGIEAQLKKLKLEYGHELDIEYRMGGLLPDWSYNSGGISKPSDVAPHWDEVSPHYQMPIDGDVWIIDPLDSSYPPSIAFKAAELQDMNKAKRFFRIMCEMVFLRKINIAKWENIAAAAVLAGLDADRMKIDFNGRAKVLFDEDLGLAVKMGVRGFPTIFIFKDNVNTEKIYGFKPYSDYEAAINHIAPEIPKKDYDKSWEALFAVFQSLTLKEFADLAQISFSAAKVLLDNLVNEGKLSVFDTKNGSIWWVNDADNNC</sequence>
<protein>
    <submittedName>
        <fullName evidence="1">DsbA family protein</fullName>
    </submittedName>
</protein>
<dbReference type="Gene3D" id="3.40.30.10">
    <property type="entry name" value="Glutaredoxin"/>
    <property type="match status" value="1"/>
</dbReference>
<dbReference type="RefSeq" id="WP_113948200.1">
    <property type="nucleotide sequence ID" value="NZ_QNQU01000005.1"/>
</dbReference>
<dbReference type="PANTHER" id="PTHR13887:SF47">
    <property type="entry name" value="CLPXP ADAPTER PROTEIN SPXH"/>
    <property type="match status" value="1"/>
</dbReference>
<dbReference type="Gene3D" id="1.10.472.60">
    <property type="entry name" value="putative protein disulfide isomerase domain"/>
    <property type="match status" value="1"/>
</dbReference>